<evidence type="ECO:0000313" key="2">
    <source>
        <dbReference type="Proteomes" id="UP000664480"/>
    </source>
</evidence>
<organism evidence="1 2">
    <name type="scientific">Algoriphagus pacificus</name>
    <dbReference type="NCBI Taxonomy" id="2811234"/>
    <lineage>
        <taxon>Bacteria</taxon>
        <taxon>Pseudomonadati</taxon>
        <taxon>Bacteroidota</taxon>
        <taxon>Cytophagia</taxon>
        <taxon>Cytophagales</taxon>
        <taxon>Cyclobacteriaceae</taxon>
        <taxon>Algoriphagus</taxon>
    </lineage>
</organism>
<accession>A0ABS3CK70</accession>
<name>A0ABS3CK70_9BACT</name>
<dbReference type="Proteomes" id="UP000664480">
    <property type="component" value="Unassembled WGS sequence"/>
</dbReference>
<keyword evidence="2" id="KW-1185">Reference proteome</keyword>
<sequence length="53" mass="6060">MNSIQFSSVAKNILQIGERKIFAQFIRLQEIQRGAFGITAVDRLYPLKPKKPV</sequence>
<proteinExistence type="predicted"/>
<dbReference type="EMBL" id="JAFKCU010000006">
    <property type="protein sequence ID" value="MBN7817503.1"/>
    <property type="molecule type" value="Genomic_DNA"/>
</dbReference>
<gene>
    <name evidence="1" type="ORF">J0A69_18825</name>
</gene>
<reference evidence="1 2" key="1">
    <citation type="submission" date="2021-03" db="EMBL/GenBank/DDBJ databases">
        <title>novel species isolated from a fishpond in China.</title>
        <authorList>
            <person name="Lu H."/>
            <person name="Cai Z."/>
        </authorList>
    </citation>
    <scope>NUCLEOTIDE SEQUENCE [LARGE SCALE GENOMIC DNA]</scope>
    <source>
        <strain evidence="1 2">YJ13C</strain>
    </source>
</reference>
<comment type="caution">
    <text evidence="1">The sequence shown here is derived from an EMBL/GenBank/DDBJ whole genome shotgun (WGS) entry which is preliminary data.</text>
</comment>
<protein>
    <submittedName>
        <fullName evidence="1">Uncharacterized protein</fullName>
    </submittedName>
</protein>
<dbReference type="RefSeq" id="WP_206588175.1">
    <property type="nucleotide sequence ID" value="NZ_JAFKCU010000006.1"/>
</dbReference>
<evidence type="ECO:0000313" key="1">
    <source>
        <dbReference type="EMBL" id="MBN7817503.1"/>
    </source>
</evidence>